<gene>
    <name evidence="1" type="ORF">SAMN04488074_10940</name>
</gene>
<dbReference type="PANTHER" id="PTHR28055:SF1">
    <property type="entry name" value="ALTERED INHERITANCE OF MITOCHONDRIA PROTEIN 41, MITOCHONDRIAL"/>
    <property type="match status" value="1"/>
</dbReference>
<proteinExistence type="predicted"/>
<reference evidence="2" key="1">
    <citation type="submission" date="2016-10" db="EMBL/GenBank/DDBJ databases">
        <authorList>
            <person name="Varghese N."/>
            <person name="Submissions S."/>
        </authorList>
    </citation>
    <scope>NUCLEOTIDE SEQUENCE [LARGE SCALE GENOMIC DNA]</scope>
    <source>
        <strain evidence="2">DSM 44796</strain>
    </source>
</reference>
<dbReference type="EMBL" id="FNET01000009">
    <property type="protein sequence ID" value="SDL11376.1"/>
    <property type="molecule type" value="Genomic_DNA"/>
</dbReference>
<dbReference type="Proteomes" id="UP000199682">
    <property type="component" value="Unassembled WGS sequence"/>
</dbReference>
<name>A0A1G9HEV6_9PSEU</name>
<dbReference type="Pfam" id="PF09424">
    <property type="entry name" value="YqeY"/>
    <property type="match status" value="1"/>
</dbReference>
<evidence type="ECO:0000313" key="2">
    <source>
        <dbReference type="Proteomes" id="UP000199682"/>
    </source>
</evidence>
<dbReference type="Gene3D" id="1.10.1510.10">
    <property type="entry name" value="Uncharacterised protein YqeY/AIM41 PF09424, N-terminal domain"/>
    <property type="match status" value="1"/>
</dbReference>
<dbReference type="InterPro" id="IPR023168">
    <property type="entry name" value="GatB_Yqey_C_2"/>
</dbReference>
<sequence>MADLKTRLKNDLTVAMKARETVTAGALRMALTAVTNEEVSGKTARELSDDEVVKVLSREAKKRKEAAEAFDGAGRVEKAELERQELAVLETYLPKQLDDAELASIVDKAFDAVAAQLGEAPGQRQMGQVMKAVNAEVAGRAEGGRVAAAVKAKLAG</sequence>
<dbReference type="InterPro" id="IPR042184">
    <property type="entry name" value="YqeY/Aim41_N"/>
</dbReference>
<evidence type="ECO:0000313" key="1">
    <source>
        <dbReference type="EMBL" id="SDL11376.1"/>
    </source>
</evidence>
<dbReference type="InterPro" id="IPR003789">
    <property type="entry name" value="Asn/Gln_tRNA_amidoTrase-B-like"/>
</dbReference>
<dbReference type="AlphaFoldDB" id="A0A1G9HEV6"/>
<dbReference type="PANTHER" id="PTHR28055">
    <property type="entry name" value="ALTERED INHERITANCE OF MITOCHONDRIA PROTEIN 41, MITOCHONDRIAL"/>
    <property type="match status" value="1"/>
</dbReference>
<accession>A0A1G9HEV6</accession>
<dbReference type="InterPro" id="IPR019004">
    <property type="entry name" value="YqeY/Aim41"/>
</dbReference>
<dbReference type="GO" id="GO:0016884">
    <property type="term" value="F:carbon-nitrogen ligase activity, with glutamine as amido-N-donor"/>
    <property type="evidence" value="ECO:0007669"/>
    <property type="project" value="InterPro"/>
</dbReference>
<dbReference type="RefSeq" id="WP_030477606.1">
    <property type="nucleotide sequence ID" value="NZ_FNET01000009.1"/>
</dbReference>
<dbReference type="Gene3D" id="1.10.10.410">
    <property type="match status" value="1"/>
</dbReference>
<protein>
    <recommendedName>
        <fullName evidence="3">Glutamyl-tRNA amidotransferase</fullName>
    </recommendedName>
</protein>
<dbReference type="SUPFAM" id="SSF89095">
    <property type="entry name" value="GatB/YqeY motif"/>
    <property type="match status" value="1"/>
</dbReference>
<evidence type="ECO:0008006" key="3">
    <source>
        <dbReference type="Google" id="ProtNLM"/>
    </source>
</evidence>
<organism evidence="1 2">
    <name type="scientific">Lentzea albidocapillata subsp. violacea</name>
    <dbReference type="NCBI Taxonomy" id="128104"/>
    <lineage>
        <taxon>Bacteria</taxon>
        <taxon>Bacillati</taxon>
        <taxon>Actinomycetota</taxon>
        <taxon>Actinomycetes</taxon>
        <taxon>Pseudonocardiales</taxon>
        <taxon>Pseudonocardiaceae</taxon>
        <taxon>Lentzea</taxon>
    </lineage>
</organism>